<keyword evidence="1" id="KW-0032">Aminotransferase</keyword>
<organism evidence="1 2">
    <name type="scientific">Russula earlei</name>
    <dbReference type="NCBI Taxonomy" id="71964"/>
    <lineage>
        <taxon>Eukaryota</taxon>
        <taxon>Fungi</taxon>
        <taxon>Dikarya</taxon>
        <taxon>Basidiomycota</taxon>
        <taxon>Agaricomycotina</taxon>
        <taxon>Agaricomycetes</taxon>
        <taxon>Russulales</taxon>
        <taxon>Russulaceae</taxon>
        <taxon>Russula</taxon>
    </lineage>
</organism>
<gene>
    <name evidence="1" type="ORF">F5148DRAFT_1160558</name>
</gene>
<accession>A0ACC0UP72</accession>
<evidence type="ECO:0000313" key="2">
    <source>
        <dbReference type="Proteomes" id="UP001207468"/>
    </source>
</evidence>
<keyword evidence="2" id="KW-1185">Reference proteome</keyword>
<proteinExistence type="predicted"/>
<evidence type="ECO:0000313" key="1">
    <source>
        <dbReference type="EMBL" id="KAI9512889.1"/>
    </source>
</evidence>
<dbReference type="EMBL" id="JAGFNK010000005">
    <property type="protein sequence ID" value="KAI9512889.1"/>
    <property type="molecule type" value="Genomic_DNA"/>
</dbReference>
<keyword evidence="1" id="KW-0808">Transferase</keyword>
<name>A0ACC0UP72_9AGAM</name>
<comment type="caution">
    <text evidence="1">The sequence shown here is derived from an EMBL/GenBank/DDBJ whole genome shotgun (WGS) entry which is preliminary data.</text>
</comment>
<reference evidence="1" key="1">
    <citation type="submission" date="2021-03" db="EMBL/GenBank/DDBJ databases">
        <title>Evolutionary priming and transition to the ectomycorrhizal habit in an iconic lineage of mushroom-forming fungi: is preadaptation a requirement?</title>
        <authorList>
            <consortium name="DOE Joint Genome Institute"/>
            <person name="Looney B.P."/>
            <person name="Miyauchi S."/>
            <person name="Morin E."/>
            <person name="Drula E."/>
            <person name="Courty P.E."/>
            <person name="Chicoki N."/>
            <person name="Fauchery L."/>
            <person name="Kohler A."/>
            <person name="Kuo A."/>
            <person name="LaButti K."/>
            <person name="Pangilinan J."/>
            <person name="Lipzen A."/>
            <person name="Riley R."/>
            <person name="Andreopoulos W."/>
            <person name="He G."/>
            <person name="Johnson J."/>
            <person name="Barry K.W."/>
            <person name="Grigoriev I.V."/>
            <person name="Nagy L."/>
            <person name="Hibbett D."/>
            <person name="Henrissat B."/>
            <person name="Matheny P.B."/>
            <person name="Labbe J."/>
            <person name="Martin A.F."/>
        </authorList>
    </citation>
    <scope>NUCLEOTIDE SEQUENCE</scope>
    <source>
        <strain evidence="1">BPL698</strain>
    </source>
</reference>
<protein>
    <submittedName>
        <fullName evidence="1">Aminotransferase</fullName>
    </submittedName>
</protein>
<sequence>MTDVVYQLVSTIRYDPFILDLPWNSAVNYAQPSPFMLLPYHFDRLRSAAAMHEWQDTFASISWTLFQVTCRCAIQAYDGPAKGGPLKLRLALNRAGTFTTTVIPSSPLTADPILAAHISPSTDRLHRSLGEPITLFLDRAPTSSSIFTATKTTYRNHYAEARARFGLPDAGGTADVLLWNTKGMVTETSVRNIAFFRSGRWVTPHDSTGCLSGVMRRWLLEQGLVVTDGQGWLSKDGVQEGELVLVFNAVEGCRIAVAHLGKV</sequence>
<dbReference type="Proteomes" id="UP001207468">
    <property type="component" value="Unassembled WGS sequence"/>
</dbReference>